<comment type="subcellular location">
    <subcellularLocation>
        <location evidence="1">Plastid</location>
        <location evidence="1">Chloroplast thylakoid membrane</location>
        <topology evidence="1">Single-pass membrane protein</topology>
    </subcellularLocation>
</comment>
<dbReference type="InterPro" id="IPR001056">
    <property type="entry name" value="PSII_PsbH"/>
</dbReference>
<dbReference type="Pfam" id="PF00737">
    <property type="entry name" value="PsbH"/>
    <property type="match status" value="1"/>
</dbReference>
<dbReference type="InterPro" id="IPR036863">
    <property type="entry name" value="PSII_PsbH_sf"/>
</dbReference>
<dbReference type="PANTHER" id="PTHR34469:SF4">
    <property type="entry name" value="PHOTOSYSTEM II REACTION CENTER PROTEIN H"/>
    <property type="match status" value="1"/>
</dbReference>
<keyword evidence="5 7" id="KW-0472">Membrane</keyword>
<name>A0A453BU85_AEGTS</name>
<keyword evidence="9" id="KW-1185">Reference proteome</keyword>
<evidence type="ECO:0000256" key="2">
    <source>
        <dbReference type="ARBA" id="ARBA00022531"/>
    </source>
</evidence>
<dbReference type="PANTHER" id="PTHR34469">
    <property type="entry name" value="PHOTOSYSTEM II REACTION CENTER PROTEIN H"/>
    <property type="match status" value="1"/>
</dbReference>
<sequence length="55" mass="6009">MGERREPLNSEYGKVASGWGTTPFMGVAMALFAIFLSIILEIYNSSILLDGILTN</sequence>
<protein>
    <recommendedName>
        <fullName evidence="10">Photosystem II reaction center protein H</fullName>
    </recommendedName>
</protein>
<dbReference type="GO" id="GO:0009535">
    <property type="term" value="C:chloroplast thylakoid membrane"/>
    <property type="evidence" value="ECO:0007669"/>
    <property type="project" value="UniProtKB-SubCell"/>
</dbReference>
<dbReference type="GO" id="GO:0015979">
    <property type="term" value="P:photosynthesis"/>
    <property type="evidence" value="ECO:0007669"/>
    <property type="project" value="UniProtKB-KW"/>
</dbReference>
<dbReference type="EnsemblPlants" id="AET2Gv20632300.1">
    <property type="protein sequence ID" value="AET2Gv20632300.1"/>
    <property type="gene ID" value="AET2Gv20632300"/>
</dbReference>
<dbReference type="Gene3D" id="1.20.5.880">
    <property type="entry name" value="Photosystem II reaction center protein H"/>
    <property type="match status" value="1"/>
</dbReference>
<reference evidence="9" key="1">
    <citation type="journal article" date="2014" name="Science">
        <title>Ancient hybridizations among the ancestral genomes of bread wheat.</title>
        <authorList>
            <consortium name="International Wheat Genome Sequencing Consortium,"/>
            <person name="Marcussen T."/>
            <person name="Sandve S.R."/>
            <person name="Heier L."/>
            <person name="Spannagl M."/>
            <person name="Pfeifer M."/>
            <person name="Jakobsen K.S."/>
            <person name="Wulff B.B."/>
            <person name="Steuernagel B."/>
            <person name="Mayer K.F."/>
            <person name="Olsen O.A."/>
        </authorList>
    </citation>
    <scope>NUCLEOTIDE SEQUENCE [LARGE SCALE GENOMIC DNA]</scope>
    <source>
        <strain evidence="9">cv. AL8/78</strain>
    </source>
</reference>
<dbReference type="GO" id="GO:0009523">
    <property type="term" value="C:photosystem II"/>
    <property type="evidence" value="ECO:0007669"/>
    <property type="project" value="UniProtKB-KW"/>
</dbReference>
<dbReference type="GO" id="GO:0042301">
    <property type="term" value="F:phosphate ion binding"/>
    <property type="evidence" value="ECO:0007669"/>
    <property type="project" value="InterPro"/>
</dbReference>
<feature type="transmembrane region" description="Helical" evidence="7">
    <location>
        <begin position="24"/>
        <end position="43"/>
    </location>
</feature>
<reference evidence="8" key="4">
    <citation type="submission" date="2019-03" db="UniProtKB">
        <authorList>
            <consortium name="EnsemblPlants"/>
        </authorList>
    </citation>
    <scope>IDENTIFICATION</scope>
</reference>
<evidence type="ECO:0000256" key="3">
    <source>
        <dbReference type="ARBA" id="ARBA00022692"/>
    </source>
</evidence>
<evidence type="ECO:0000256" key="5">
    <source>
        <dbReference type="ARBA" id="ARBA00023136"/>
    </source>
</evidence>
<dbReference type="NCBIfam" id="NF002728">
    <property type="entry name" value="PRK02624.1"/>
    <property type="match status" value="1"/>
</dbReference>
<reference evidence="9" key="2">
    <citation type="journal article" date="2017" name="Nat. Plants">
        <title>The Aegilops tauschii genome reveals multiple impacts of transposons.</title>
        <authorList>
            <person name="Zhao G."/>
            <person name="Zou C."/>
            <person name="Li K."/>
            <person name="Wang K."/>
            <person name="Li T."/>
            <person name="Gao L."/>
            <person name="Zhang X."/>
            <person name="Wang H."/>
            <person name="Yang Z."/>
            <person name="Liu X."/>
            <person name="Jiang W."/>
            <person name="Mao L."/>
            <person name="Kong X."/>
            <person name="Jiao Y."/>
            <person name="Jia J."/>
        </authorList>
    </citation>
    <scope>NUCLEOTIDE SEQUENCE [LARGE SCALE GENOMIC DNA]</scope>
    <source>
        <strain evidence="9">cv. AL8/78</strain>
    </source>
</reference>
<keyword evidence="3 7" id="KW-0812">Transmembrane</keyword>
<evidence type="ECO:0000256" key="4">
    <source>
        <dbReference type="ARBA" id="ARBA00022989"/>
    </source>
</evidence>
<evidence type="ECO:0000313" key="8">
    <source>
        <dbReference type="EnsemblPlants" id="AET2Gv20632300.1"/>
    </source>
</evidence>
<dbReference type="GO" id="GO:0050821">
    <property type="term" value="P:protein stabilization"/>
    <property type="evidence" value="ECO:0007669"/>
    <property type="project" value="InterPro"/>
</dbReference>
<reference evidence="8" key="5">
    <citation type="journal article" date="2021" name="G3 (Bethesda)">
        <title>Aegilops tauschii genome assembly Aet v5.0 features greater sequence contiguity and improved annotation.</title>
        <authorList>
            <person name="Wang L."/>
            <person name="Zhu T."/>
            <person name="Rodriguez J.C."/>
            <person name="Deal K.R."/>
            <person name="Dubcovsky J."/>
            <person name="McGuire P.E."/>
            <person name="Lux T."/>
            <person name="Spannagl M."/>
            <person name="Mayer K.F.X."/>
            <person name="Baldrich P."/>
            <person name="Meyers B.C."/>
            <person name="Huo N."/>
            <person name="Gu Y.Q."/>
            <person name="Zhou H."/>
            <person name="Devos K.M."/>
            <person name="Bennetzen J.L."/>
            <person name="Unver T."/>
            <person name="Budak H."/>
            <person name="Gulick P.J."/>
            <person name="Galiba G."/>
            <person name="Kalapos B."/>
            <person name="Nelson D.R."/>
            <person name="Li P."/>
            <person name="You F.M."/>
            <person name="Luo M.C."/>
            <person name="Dvorak J."/>
        </authorList>
    </citation>
    <scope>NUCLEOTIDE SEQUENCE [LARGE SCALE GENOMIC DNA]</scope>
    <source>
        <strain evidence="8">cv. AL8/78</strain>
    </source>
</reference>
<organism evidence="8 9">
    <name type="scientific">Aegilops tauschii subsp. strangulata</name>
    <name type="common">Goatgrass</name>
    <dbReference type="NCBI Taxonomy" id="200361"/>
    <lineage>
        <taxon>Eukaryota</taxon>
        <taxon>Viridiplantae</taxon>
        <taxon>Streptophyta</taxon>
        <taxon>Embryophyta</taxon>
        <taxon>Tracheophyta</taxon>
        <taxon>Spermatophyta</taxon>
        <taxon>Magnoliopsida</taxon>
        <taxon>Liliopsida</taxon>
        <taxon>Poales</taxon>
        <taxon>Poaceae</taxon>
        <taxon>BOP clade</taxon>
        <taxon>Pooideae</taxon>
        <taxon>Triticodae</taxon>
        <taxon>Triticeae</taxon>
        <taxon>Triticinae</taxon>
        <taxon>Aegilops</taxon>
    </lineage>
</organism>
<dbReference type="Gramene" id="AET2Gv20632300.1">
    <property type="protein sequence ID" value="AET2Gv20632300.1"/>
    <property type="gene ID" value="AET2Gv20632300"/>
</dbReference>
<accession>A0A453BU85</accession>
<dbReference type="STRING" id="200361.A0A453BU85"/>
<evidence type="ECO:0008006" key="10">
    <source>
        <dbReference type="Google" id="ProtNLM"/>
    </source>
</evidence>
<proteinExistence type="predicted"/>
<keyword evidence="2" id="KW-0602">Photosynthesis</keyword>
<reference evidence="8" key="3">
    <citation type="journal article" date="2017" name="Nature">
        <title>Genome sequence of the progenitor of the wheat D genome Aegilops tauschii.</title>
        <authorList>
            <person name="Luo M.C."/>
            <person name="Gu Y.Q."/>
            <person name="Puiu D."/>
            <person name="Wang H."/>
            <person name="Twardziok S.O."/>
            <person name="Deal K.R."/>
            <person name="Huo N."/>
            <person name="Zhu T."/>
            <person name="Wang L."/>
            <person name="Wang Y."/>
            <person name="McGuire P.E."/>
            <person name="Liu S."/>
            <person name="Long H."/>
            <person name="Ramasamy R.K."/>
            <person name="Rodriguez J.C."/>
            <person name="Van S.L."/>
            <person name="Yuan L."/>
            <person name="Wang Z."/>
            <person name="Xia Z."/>
            <person name="Xiao L."/>
            <person name="Anderson O.D."/>
            <person name="Ouyang S."/>
            <person name="Liang Y."/>
            <person name="Zimin A.V."/>
            <person name="Pertea G."/>
            <person name="Qi P."/>
            <person name="Bennetzen J.L."/>
            <person name="Dai X."/>
            <person name="Dawson M.W."/>
            <person name="Muller H.G."/>
            <person name="Kugler K."/>
            <person name="Rivarola-Duarte L."/>
            <person name="Spannagl M."/>
            <person name="Mayer K.F.X."/>
            <person name="Lu F.H."/>
            <person name="Bevan M.W."/>
            <person name="Leroy P."/>
            <person name="Li P."/>
            <person name="You F.M."/>
            <person name="Sun Q."/>
            <person name="Liu Z."/>
            <person name="Lyons E."/>
            <person name="Wicker T."/>
            <person name="Salzberg S.L."/>
            <person name="Devos K.M."/>
            <person name="Dvorak J."/>
        </authorList>
    </citation>
    <scope>NUCLEOTIDE SEQUENCE [LARGE SCALE GENOMIC DNA]</scope>
    <source>
        <strain evidence="8">cv. AL8/78</strain>
    </source>
</reference>
<evidence type="ECO:0000256" key="1">
    <source>
        <dbReference type="ARBA" id="ARBA00004581"/>
    </source>
</evidence>
<dbReference type="AlphaFoldDB" id="A0A453BU85"/>
<evidence type="ECO:0000256" key="7">
    <source>
        <dbReference type="SAM" id="Phobius"/>
    </source>
</evidence>
<evidence type="ECO:0000313" key="9">
    <source>
        <dbReference type="Proteomes" id="UP000015105"/>
    </source>
</evidence>
<dbReference type="Proteomes" id="UP000015105">
    <property type="component" value="Chromosome 2D"/>
</dbReference>
<keyword evidence="4 7" id="KW-1133">Transmembrane helix</keyword>
<evidence type="ECO:0000256" key="6">
    <source>
        <dbReference type="ARBA" id="ARBA00023276"/>
    </source>
</evidence>
<dbReference type="SUPFAM" id="SSF161025">
    <property type="entry name" value="Photosystem II 10 kDa phosphoprotein PsbH"/>
    <property type="match status" value="1"/>
</dbReference>
<keyword evidence="6" id="KW-0604">Photosystem II</keyword>